<dbReference type="EMBL" id="FNKP01000004">
    <property type="protein sequence ID" value="SDR55165.1"/>
    <property type="molecule type" value="Genomic_DNA"/>
</dbReference>
<gene>
    <name evidence="2" type="ORF">SAMN05443245_7614</name>
</gene>
<name>A0A1H1JZW6_9BURK</name>
<reference evidence="3" key="1">
    <citation type="submission" date="2016-10" db="EMBL/GenBank/DDBJ databases">
        <authorList>
            <person name="Varghese N."/>
        </authorList>
    </citation>
    <scope>NUCLEOTIDE SEQUENCE [LARGE SCALE GENOMIC DNA]</scope>
    <source>
        <strain evidence="3">GAS106B</strain>
    </source>
</reference>
<proteinExistence type="predicted"/>
<evidence type="ECO:0000256" key="1">
    <source>
        <dbReference type="SAM" id="Phobius"/>
    </source>
</evidence>
<dbReference type="Proteomes" id="UP000183487">
    <property type="component" value="Unassembled WGS sequence"/>
</dbReference>
<dbReference type="RefSeq" id="WP_074774583.1">
    <property type="nucleotide sequence ID" value="NZ_FNKP01000004.1"/>
</dbReference>
<dbReference type="AlphaFoldDB" id="A0A1H1JZW6"/>
<protein>
    <submittedName>
        <fullName evidence="2">Uncharacterized protein</fullName>
    </submittedName>
</protein>
<feature type="transmembrane region" description="Helical" evidence="1">
    <location>
        <begin position="20"/>
        <end position="45"/>
    </location>
</feature>
<sequence>MIANLTDAWSSLKNVPNIVGIFVAGMTAVAGATGALFGVVITALVSLRNTRKTLDGQRVTAARSASTFIGDKRQKWIDDLRDDMALFIANTHELVAIWLMFVIEQEDDNTVNPMDAARVAREHLKAHIKLNRDNTERDAAHQQVLTRIRFRLNPLETEHLELLKTLYRVGHALETMVNGIARREILATKLSSDIYQDLDKCAAYTTAIFKGEWNRIAREVAEPEKLLESIIAKPLLNVGALAAELQKRRLSIRPTSVASKSRRGQTP</sequence>
<evidence type="ECO:0000313" key="3">
    <source>
        <dbReference type="Proteomes" id="UP000183487"/>
    </source>
</evidence>
<keyword evidence="1" id="KW-0812">Transmembrane</keyword>
<accession>A0A1H1JZW6</accession>
<organism evidence="2 3">
    <name type="scientific">Paraburkholderia fungorum</name>
    <dbReference type="NCBI Taxonomy" id="134537"/>
    <lineage>
        <taxon>Bacteria</taxon>
        <taxon>Pseudomonadati</taxon>
        <taxon>Pseudomonadota</taxon>
        <taxon>Betaproteobacteria</taxon>
        <taxon>Burkholderiales</taxon>
        <taxon>Burkholderiaceae</taxon>
        <taxon>Paraburkholderia</taxon>
    </lineage>
</organism>
<keyword evidence="1" id="KW-1133">Transmembrane helix</keyword>
<keyword evidence="3" id="KW-1185">Reference proteome</keyword>
<keyword evidence="1" id="KW-0472">Membrane</keyword>
<evidence type="ECO:0000313" key="2">
    <source>
        <dbReference type="EMBL" id="SDR55165.1"/>
    </source>
</evidence>
<dbReference type="OrthoDB" id="9151024at2"/>